<dbReference type="OrthoDB" id="2520703at2759"/>
<evidence type="ECO:0000256" key="1">
    <source>
        <dbReference type="SAM" id="MobiDB-lite"/>
    </source>
</evidence>
<proteinExistence type="predicted"/>
<feature type="region of interest" description="Disordered" evidence="1">
    <location>
        <begin position="394"/>
        <end position="422"/>
    </location>
</feature>
<dbReference type="EMBL" id="SKBQ01000119">
    <property type="protein sequence ID" value="TPX18312.1"/>
    <property type="molecule type" value="Genomic_DNA"/>
</dbReference>
<keyword evidence="3" id="KW-1185">Reference proteome</keyword>
<sequence length="518" mass="58721">MDRPMDRLPPEVISLICSQLCFHCCYPDTMPNDDDTAIQKRKTALARFTRTSRRIEIIARPILYHYFSAGSYPEGPRSTIFEGFVDTLIRHPHLAEYVQTLQLQCPGVQVHDNHQLDHGNHQLDHGNYQLNQIDQQQSERLRDELGITWKLADVRNGLLPRLGYYTYSHILRRRWLEEICILLAPNLEALYLKRSAGLTFAQLAESISNLRASGREPRALSKLRTFMLHEDFYDPGSFEAYSDFLLNVPSLETFYYLPGHTGRSLGGNSLSHQSKFDQVYAGHTLGAVKTLMLTAPVVGFLQRILPLFPNLEELGINWAQPEIDYPALAALASPTRIKTLRTCSLTMGFMTASGRVTRPYEYRLGRDRYETLPPDALTAFENLEDLTLDQAAFHYGGAEDPPPPQGGATAAPASQADKTDKDQRLVDVLPSSLRHLRVTCVYRTMLNDLGQLAGVHQERFPALRTVTLGFVDVMEEYRREEIMIMREWAADLFEDTSVILFLGPVSWGNEDESGSEEL</sequence>
<gene>
    <name evidence="2" type="ORF">E0L32_011810</name>
</gene>
<comment type="caution">
    <text evidence="2">The sequence shown here is derived from an EMBL/GenBank/DDBJ whole genome shotgun (WGS) entry which is preliminary data.</text>
</comment>
<dbReference type="AlphaFoldDB" id="A0A507B7L0"/>
<accession>A0A507B7L0</accession>
<evidence type="ECO:0000313" key="3">
    <source>
        <dbReference type="Proteomes" id="UP000319257"/>
    </source>
</evidence>
<dbReference type="RefSeq" id="XP_031000023.1">
    <property type="nucleotide sequence ID" value="XM_031134581.1"/>
</dbReference>
<dbReference type="InParanoid" id="A0A507B7L0"/>
<evidence type="ECO:0000313" key="2">
    <source>
        <dbReference type="EMBL" id="TPX18312.1"/>
    </source>
</evidence>
<evidence type="ECO:0008006" key="4">
    <source>
        <dbReference type="Google" id="ProtNLM"/>
    </source>
</evidence>
<reference evidence="2 3" key="1">
    <citation type="submission" date="2019-06" db="EMBL/GenBank/DDBJ databases">
        <title>Draft genome sequence of the filamentous fungus Phialemoniopsis curvata isolated from diesel fuel.</title>
        <authorList>
            <person name="Varaljay V.A."/>
            <person name="Lyon W.J."/>
            <person name="Crouch A.L."/>
            <person name="Drake C.E."/>
            <person name="Hollomon J.M."/>
            <person name="Nadeau L.J."/>
            <person name="Nunn H.S."/>
            <person name="Stevenson B.S."/>
            <person name="Bojanowski C.L."/>
            <person name="Crookes-Goodson W.J."/>
        </authorList>
    </citation>
    <scope>NUCLEOTIDE SEQUENCE [LARGE SCALE GENOMIC DNA]</scope>
    <source>
        <strain evidence="2 3">D216</strain>
    </source>
</reference>
<feature type="compositionally biased region" description="Low complexity" evidence="1">
    <location>
        <begin position="406"/>
        <end position="416"/>
    </location>
</feature>
<dbReference type="GeneID" id="41979257"/>
<organism evidence="2 3">
    <name type="scientific">Thyridium curvatum</name>
    <dbReference type="NCBI Taxonomy" id="1093900"/>
    <lineage>
        <taxon>Eukaryota</taxon>
        <taxon>Fungi</taxon>
        <taxon>Dikarya</taxon>
        <taxon>Ascomycota</taxon>
        <taxon>Pezizomycotina</taxon>
        <taxon>Sordariomycetes</taxon>
        <taxon>Sordariomycetidae</taxon>
        <taxon>Thyridiales</taxon>
        <taxon>Thyridiaceae</taxon>
        <taxon>Thyridium</taxon>
    </lineage>
</organism>
<protein>
    <recommendedName>
        <fullName evidence="4">F-box domain-containing protein</fullName>
    </recommendedName>
</protein>
<dbReference type="Proteomes" id="UP000319257">
    <property type="component" value="Unassembled WGS sequence"/>
</dbReference>
<name>A0A507B7L0_9PEZI</name>